<protein>
    <submittedName>
        <fullName evidence="3">Uncharacterized protein</fullName>
    </submittedName>
</protein>
<keyword evidence="4" id="KW-1185">Reference proteome</keyword>
<dbReference type="GO" id="GO:0016298">
    <property type="term" value="F:lipase activity"/>
    <property type="evidence" value="ECO:0007669"/>
    <property type="project" value="TreeGrafter"/>
</dbReference>
<dbReference type="InterPro" id="IPR035669">
    <property type="entry name" value="SGNH_plant_lipase-like"/>
</dbReference>
<comment type="caution">
    <text evidence="3">The sequence shown here is derived from an EMBL/GenBank/DDBJ whole genome shotgun (WGS) entry which is preliminary data.</text>
</comment>
<dbReference type="PANTHER" id="PTHR45966">
    <property type="entry name" value="GDSL-LIKE LIPASE/ACYLHYDROLASE"/>
    <property type="match status" value="1"/>
</dbReference>
<evidence type="ECO:0000256" key="1">
    <source>
        <dbReference type="ARBA" id="ARBA00008668"/>
    </source>
</evidence>
<evidence type="ECO:0000256" key="2">
    <source>
        <dbReference type="ARBA" id="ARBA00022729"/>
    </source>
</evidence>
<dbReference type="PANTHER" id="PTHR45966:SF12">
    <property type="entry name" value="GDSL ESTERASE_LIPASE 1-LIKE ISOFORM X2"/>
    <property type="match status" value="1"/>
</dbReference>
<dbReference type="EMBL" id="JACBKZ010000014">
    <property type="protein sequence ID" value="KAF5931688.1"/>
    <property type="molecule type" value="Genomic_DNA"/>
</dbReference>
<keyword evidence="2" id="KW-0732">Signal</keyword>
<gene>
    <name evidence="3" type="ORF">HYC85_027859</name>
</gene>
<dbReference type="Pfam" id="PF00657">
    <property type="entry name" value="Lipase_GDSL"/>
    <property type="match status" value="1"/>
</dbReference>
<name>A0A7J7FVJ1_CAMSI</name>
<dbReference type="Gene3D" id="3.40.50.1110">
    <property type="entry name" value="SGNH hydrolase"/>
    <property type="match status" value="1"/>
</dbReference>
<dbReference type="InterPro" id="IPR044552">
    <property type="entry name" value="GLIP1-5/GLL25"/>
</dbReference>
<dbReference type="InterPro" id="IPR036514">
    <property type="entry name" value="SGNH_hydro_sf"/>
</dbReference>
<dbReference type="CDD" id="cd01837">
    <property type="entry name" value="SGNH_plant_lipase_like"/>
    <property type="match status" value="1"/>
</dbReference>
<evidence type="ECO:0000313" key="4">
    <source>
        <dbReference type="Proteomes" id="UP000593564"/>
    </source>
</evidence>
<evidence type="ECO:0000313" key="3">
    <source>
        <dbReference type="EMBL" id="KAF5931688.1"/>
    </source>
</evidence>
<dbReference type="AlphaFoldDB" id="A0A7J7FVJ1"/>
<organism evidence="3 4">
    <name type="scientific">Camellia sinensis</name>
    <name type="common">Tea plant</name>
    <name type="synonym">Thea sinensis</name>
    <dbReference type="NCBI Taxonomy" id="4442"/>
    <lineage>
        <taxon>Eukaryota</taxon>
        <taxon>Viridiplantae</taxon>
        <taxon>Streptophyta</taxon>
        <taxon>Embryophyta</taxon>
        <taxon>Tracheophyta</taxon>
        <taxon>Spermatophyta</taxon>
        <taxon>Magnoliopsida</taxon>
        <taxon>eudicotyledons</taxon>
        <taxon>Gunneridae</taxon>
        <taxon>Pentapetalae</taxon>
        <taxon>asterids</taxon>
        <taxon>Ericales</taxon>
        <taxon>Theaceae</taxon>
        <taxon>Camellia</taxon>
    </lineage>
</organism>
<sequence>MVKIASSSMAKLSIHELCVLIIITSFASIVISTTTESVKPTKKSALFVFGDSLFDPGNNQYINGSKPGASSYYPYGQTFFNHPTGRLSDGRIVPDFIALFAKLPMLTPYLQPGGEHDFTAGTNFASAGACALEAPHPQMAAIDLNEQLSYFKKVEEWLKQKLGNEEAKKLLKRAVYLFSIGGNDYFTLSSSYPNITLSYQKEYVGMVIGNLTNVLQEIYELGGRKIAFQNAGPLGCTPGKRFEHLGNCDQLAMSLATLHNTLLAQSLKNLESHLPGFQYSIFDYYNALYDRIANPSKYVTFAKSQRRAEEVAAIALNSFSDFIDAQANLSPLPPLASLAGCLWPWEYTS</sequence>
<dbReference type="Proteomes" id="UP000593564">
    <property type="component" value="Unassembled WGS sequence"/>
</dbReference>
<reference evidence="3 4" key="2">
    <citation type="submission" date="2020-07" db="EMBL/GenBank/DDBJ databases">
        <title>Genome assembly of wild tea tree DASZ reveals pedigree and selection history of tea varieties.</title>
        <authorList>
            <person name="Zhang W."/>
        </authorList>
    </citation>
    <scope>NUCLEOTIDE SEQUENCE [LARGE SCALE GENOMIC DNA]</scope>
    <source>
        <strain evidence="4">cv. G240</strain>
        <tissue evidence="3">Leaf</tissue>
    </source>
</reference>
<accession>A0A7J7FVJ1</accession>
<dbReference type="InterPro" id="IPR001087">
    <property type="entry name" value="GDSL"/>
</dbReference>
<reference evidence="4" key="1">
    <citation type="journal article" date="2020" name="Nat. Commun.">
        <title>Genome assembly of wild tea tree DASZ reveals pedigree and selection history of tea varieties.</title>
        <authorList>
            <person name="Zhang W."/>
            <person name="Zhang Y."/>
            <person name="Qiu H."/>
            <person name="Guo Y."/>
            <person name="Wan H."/>
            <person name="Zhang X."/>
            <person name="Scossa F."/>
            <person name="Alseekh S."/>
            <person name="Zhang Q."/>
            <person name="Wang P."/>
            <person name="Xu L."/>
            <person name="Schmidt M.H."/>
            <person name="Jia X."/>
            <person name="Li D."/>
            <person name="Zhu A."/>
            <person name="Guo F."/>
            <person name="Chen W."/>
            <person name="Ni D."/>
            <person name="Usadel B."/>
            <person name="Fernie A.R."/>
            <person name="Wen W."/>
        </authorList>
    </citation>
    <scope>NUCLEOTIDE SEQUENCE [LARGE SCALE GENOMIC DNA]</scope>
    <source>
        <strain evidence="4">cv. G240</strain>
    </source>
</reference>
<proteinExistence type="inferred from homology"/>
<comment type="similarity">
    <text evidence="1">Belongs to the 'GDSL' lipolytic enzyme family.</text>
</comment>